<sequence>MIVALTLADGNELKFRLALIELEVLKLVGSELKLLDEKGFDEGALAVNGLFPIGLLAGGLVGFSALNGACETVLTDGFIGTRSENGSLLGGLMNPWLAVGAISGTEGVNIFEFTEWNGCIWDEENIFWLVGT</sequence>
<evidence type="ECO:0000313" key="2">
    <source>
        <dbReference type="Proteomes" id="UP000281549"/>
    </source>
</evidence>
<dbReference type="EMBL" id="ML005347">
    <property type="protein sequence ID" value="RKP18869.1"/>
    <property type="molecule type" value="Genomic_DNA"/>
</dbReference>
<dbReference type="AlphaFoldDB" id="A0A4V1IZQ4"/>
<name>A0A4V1IZQ4_ROZAC</name>
<dbReference type="Proteomes" id="UP000281549">
    <property type="component" value="Unassembled WGS sequence"/>
</dbReference>
<organism evidence="1 2">
    <name type="scientific">Rozella allomycis (strain CSF55)</name>
    <dbReference type="NCBI Taxonomy" id="988480"/>
    <lineage>
        <taxon>Eukaryota</taxon>
        <taxon>Fungi</taxon>
        <taxon>Fungi incertae sedis</taxon>
        <taxon>Cryptomycota</taxon>
        <taxon>Cryptomycota incertae sedis</taxon>
        <taxon>Rozella</taxon>
    </lineage>
</organism>
<reference evidence="2" key="1">
    <citation type="journal article" date="2018" name="Nat. Microbiol.">
        <title>Leveraging single-cell genomics to expand the fungal tree of life.</title>
        <authorList>
            <person name="Ahrendt S.R."/>
            <person name="Quandt C.A."/>
            <person name="Ciobanu D."/>
            <person name="Clum A."/>
            <person name="Salamov A."/>
            <person name="Andreopoulos B."/>
            <person name="Cheng J.F."/>
            <person name="Woyke T."/>
            <person name="Pelin A."/>
            <person name="Henrissat B."/>
            <person name="Reynolds N.K."/>
            <person name="Benny G.L."/>
            <person name="Smith M.E."/>
            <person name="James T.Y."/>
            <person name="Grigoriev I.V."/>
        </authorList>
    </citation>
    <scope>NUCLEOTIDE SEQUENCE [LARGE SCALE GENOMIC DNA]</scope>
    <source>
        <strain evidence="2">CSF55</strain>
    </source>
</reference>
<gene>
    <name evidence="1" type="ORF">ROZALSC1DRAFT_29481</name>
</gene>
<protein>
    <submittedName>
        <fullName evidence="1">Uncharacterized protein</fullName>
    </submittedName>
</protein>
<evidence type="ECO:0000313" key="1">
    <source>
        <dbReference type="EMBL" id="RKP18869.1"/>
    </source>
</evidence>
<proteinExistence type="predicted"/>
<accession>A0A4V1IZQ4</accession>